<accession>A0AAV9FZP9</accession>
<sequence length="52" mass="6309">MSNNFFRTETDLIDILLTRCVLMEVYLREQEISDQFHGWLANQNIDKEAYKR</sequence>
<dbReference type="RefSeq" id="WP_255255406.1">
    <property type="nucleotide sequence ID" value="NZ_NKYG02000001.1"/>
</dbReference>
<reference evidence="1" key="1">
    <citation type="submission" date="2023-10" db="EMBL/GenBank/DDBJ databases">
        <title>Genomic and proteomic analysis of Leptospira interrogans strain CUDO8.</title>
        <authorList>
            <person name="Boonciew P."/>
            <person name="Kurilung A."/>
            <person name="Prapasarakul N."/>
        </authorList>
    </citation>
    <scope>NUCLEOTIDE SEQUENCE</scope>
    <source>
        <strain evidence="1">CUDO8</strain>
    </source>
</reference>
<proteinExistence type="predicted"/>
<name>A0AAV9FZP9_LEPIR</name>
<evidence type="ECO:0000313" key="1">
    <source>
        <dbReference type="EMBL" id="KAK2618620.1"/>
    </source>
</evidence>
<protein>
    <submittedName>
        <fullName evidence="1">Uncharacterized protein</fullName>
    </submittedName>
</protein>
<comment type="caution">
    <text evidence="1">The sequence shown here is derived from an EMBL/GenBank/DDBJ whole genome shotgun (WGS) entry which is preliminary data.</text>
</comment>
<dbReference type="Proteomes" id="UP000218471">
    <property type="component" value="Unassembled WGS sequence"/>
</dbReference>
<gene>
    <name evidence="1" type="ORF">CFV95_006120</name>
</gene>
<organism evidence="1 2">
    <name type="scientific">Leptospira interrogans</name>
    <dbReference type="NCBI Taxonomy" id="173"/>
    <lineage>
        <taxon>Bacteria</taxon>
        <taxon>Pseudomonadati</taxon>
        <taxon>Spirochaetota</taxon>
        <taxon>Spirochaetia</taxon>
        <taxon>Leptospirales</taxon>
        <taxon>Leptospiraceae</taxon>
        <taxon>Leptospira</taxon>
    </lineage>
</organism>
<evidence type="ECO:0000313" key="2">
    <source>
        <dbReference type="Proteomes" id="UP000218471"/>
    </source>
</evidence>
<dbReference type="EMBL" id="NKYG02000001">
    <property type="protein sequence ID" value="KAK2618620.1"/>
    <property type="molecule type" value="Genomic_DNA"/>
</dbReference>
<dbReference type="AlphaFoldDB" id="A0AAV9FZP9"/>